<protein>
    <submittedName>
        <fullName evidence="2">Uncharacterized protein</fullName>
    </submittedName>
</protein>
<reference evidence="2" key="4">
    <citation type="submission" date="2019-03" db="UniProtKB">
        <authorList>
            <consortium name="EnsemblPlants"/>
        </authorList>
    </citation>
    <scope>IDENTIFICATION</scope>
</reference>
<sequence length="213" mass="23822">RATSWAWIWRSGRLSAWCLRRRATRPRAWAAAAAAWKGAHPCLRRSAGNRAMRGAPSSAALPNASLVYLEYVMVQWRERERGITLSGEKRWRRLDSKSSEAFSLPRRRPRQKDCVFAFPSRAYYIALLTVDTRQLAARTSRSSMLRRVLAGAIARLSGPGFSNPPPRRRPLLPPNAPRLSTARVPSGGGEGSEGEDDDDPFSFPDQQQLPPDV</sequence>
<dbReference type="EnsemblPlants" id="AET3Gv20768600.12">
    <property type="protein sequence ID" value="AET3Gv20768600.12"/>
    <property type="gene ID" value="AET3Gv20768600"/>
</dbReference>
<reference evidence="3" key="1">
    <citation type="journal article" date="2014" name="Science">
        <title>Ancient hybridizations among the ancestral genomes of bread wheat.</title>
        <authorList>
            <consortium name="International Wheat Genome Sequencing Consortium,"/>
            <person name="Marcussen T."/>
            <person name="Sandve S.R."/>
            <person name="Heier L."/>
            <person name="Spannagl M."/>
            <person name="Pfeifer M."/>
            <person name="Jakobsen K.S."/>
            <person name="Wulff B.B."/>
            <person name="Steuernagel B."/>
            <person name="Mayer K.F."/>
            <person name="Olsen O.A."/>
        </authorList>
    </citation>
    <scope>NUCLEOTIDE SEQUENCE [LARGE SCALE GENOMIC DNA]</scope>
    <source>
        <strain evidence="3">cv. AL8/78</strain>
    </source>
</reference>
<evidence type="ECO:0000256" key="1">
    <source>
        <dbReference type="SAM" id="MobiDB-lite"/>
    </source>
</evidence>
<reference evidence="3" key="2">
    <citation type="journal article" date="2017" name="Nat. Plants">
        <title>The Aegilops tauschii genome reveals multiple impacts of transposons.</title>
        <authorList>
            <person name="Zhao G."/>
            <person name="Zou C."/>
            <person name="Li K."/>
            <person name="Wang K."/>
            <person name="Li T."/>
            <person name="Gao L."/>
            <person name="Zhang X."/>
            <person name="Wang H."/>
            <person name="Yang Z."/>
            <person name="Liu X."/>
            <person name="Jiang W."/>
            <person name="Mao L."/>
            <person name="Kong X."/>
            <person name="Jiao Y."/>
            <person name="Jia J."/>
        </authorList>
    </citation>
    <scope>NUCLEOTIDE SEQUENCE [LARGE SCALE GENOMIC DNA]</scope>
    <source>
        <strain evidence="3">cv. AL8/78</strain>
    </source>
</reference>
<keyword evidence="3" id="KW-1185">Reference proteome</keyword>
<feature type="compositionally biased region" description="Low complexity" evidence="1">
    <location>
        <begin position="201"/>
        <end position="213"/>
    </location>
</feature>
<name>A0A453FSS9_AEGTS</name>
<accession>A0A453FSS9</accession>
<evidence type="ECO:0000313" key="2">
    <source>
        <dbReference type="EnsemblPlants" id="AET3Gv20768600.12"/>
    </source>
</evidence>
<evidence type="ECO:0000313" key="3">
    <source>
        <dbReference type="Proteomes" id="UP000015105"/>
    </source>
</evidence>
<feature type="region of interest" description="Disordered" evidence="1">
    <location>
        <begin position="157"/>
        <end position="213"/>
    </location>
</feature>
<organism evidence="2 3">
    <name type="scientific">Aegilops tauschii subsp. strangulata</name>
    <name type="common">Goatgrass</name>
    <dbReference type="NCBI Taxonomy" id="200361"/>
    <lineage>
        <taxon>Eukaryota</taxon>
        <taxon>Viridiplantae</taxon>
        <taxon>Streptophyta</taxon>
        <taxon>Embryophyta</taxon>
        <taxon>Tracheophyta</taxon>
        <taxon>Spermatophyta</taxon>
        <taxon>Magnoliopsida</taxon>
        <taxon>Liliopsida</taxon>
        <taxon>Poales</taxon>
        <taxon>Poaceae</taxon>
        <taxon>BOP clade</taxon>
        <taxon>Pooideae</taxon>
        <taxon>Triticodae</taxon>
        <taxon>Triticeae</taxon>
        <taxon>Triticinae</taxon>
        <taxon>Aegilops</taxon>
    </lineage>
</organism>
<dbReference type="Gramene" id="AET3Gv20768600.12">
    <property type="protein sequence ID" value="AET3Gv20768600.12"/>
    <property type="gene ID" value="AET3Gv20768600"/>
</dbReference>
<reference evidence="2" key="5">
    <citation type="journal article" date="2021" name="G3 (Bethesda)">
        <title>Aegilops tauschii genome assembly Aet v5.0 features greater sequence contiguity and improved annotation.</title>
        <authorList>
            <person name="Wang L."/>
            <person name="Zhu T."/>
            <person name="Rodriguez J.C."/>
            <person name="Deal K.R."/>
            <person name="Dubcovsky J."/>
            <person name="McGuire P.E."/>
            <person name="Lux T."/>
            <person name="Spannagl M."/>
            <person name="Mayer K.F.X."/>
            <person name="Baldrich P."/>
            <person name="Meyers B.C."/>
            <person name="Huo N."/>
            <person name="Gu Y.Q."/>
            <person name="Zhou H."/>
            <person name="Devos K.M."/>
            <person name="Bennetzen J.L."/>
            <person name="Unver T."/>
            <person name="Budak H."/>
            <person name="Gulick P.J."/>
            <person name="Galiba G."/>
            <person name="Kalapos B."/>
            <person name="Nelson D.R."/>
            <person name="Li P."/>
            <person name="You F.M."/>
            <person name="Luo M.C."/>
            <person name="Dvorak J."/>
        </authorList>
    </citation>
    <scope>NUCLEOTIDE SEQUENCE [LARGE SCALE GENOMIC DNA]</scope>
    <source>
        <strain evidence="2">cv. AL8/78</strain>
    </source>
</reference>
<dbReference type="Proteomes" id="UP000015105">
    <property type="component" value="Chromosome 3D"/>
</dbReference>
<dbReference type="AlphaFoldDB" id="A0A453FSS9"/>
<proteinExistence type="predicted"/>
<reference evidence="2" key="3">
    <citation type="journal article" date="2017" name="Nature">
        <title>Genome sequence of the progenitor of the wheat D genome Aegilops tauschii.</title>
        <authorList>
            <person name="Luo M.C."/>
            <person name="Gu Y.Q."/>
            <person name="Puiu D."/>
            <person name="Wang H."/>
            <person name="Twardziok S.O."/>
            <person name="Deal K.R."/>
            <person name="Huo N."/>
            <person name="Zhu T."/>
            <person name="Wang L."/>
            <person name="Wang Y."/>
            <person name="McGuire P.E."/>
            <person name="Liu S."/>
            <person name="Long H."/>
            <person name="Ramasamy R.K."/>
            <person name="Rodriguez J.C."/>
            <person name="Van S.L."/>
            <person name="Yuan L."/>
            <person name="Wang Z."/>
            <person name="Xia Z."/>
            <person name="Xiao L."/>
            <person name="Anderson O.D."/>
            <person name="Ouyang S."/>
            <person name="Liang Y."/>
            <person name="Zimin A.V."/>
            <person name="Pertea G."/>
            <person name="Qi P."/>
            <person name="Bennetzen J.L."/>
            <person name="Dai X."/>
            <person name="Dawson M.W."/>
            <person name="Muller H.G."/>
            <person name="Kugler K."/>
            <person name="Rivarola-Duarte L."/>
            <person name="Spannagl M."/>
            <person name="Mayer K.F.X."/>
            <person name="Lu F.H."/>
            <person name="Bevan M.W."/>
            <person name="Leroy P."/>
            <person name="Li P."/>
            <person name="You F.M."/>
            <person name="Sun Q."/>
            <person name="Liu Z."/>
            <person name="Lyons E."/>
            <person name="Wicker T."/>
            <person name="Salzberg S.L."/>
            <person name="Devos K.M."/>
            <person name="Dvorak J."/>
        </authorList>
    </citation>
    <scope>NUCLEOTIDE SEQUENCE [LARGE SCALE GENOMIC DNA]</scope>
    <source>
        <strain evidence="2">cv. AL8/78</strain>
    </source>
</reference>